<dbReference type="OrthoDB" id="5769at2157"/>
<dbReference type="EMBL" id="CP011097">
    <property type="protein sequence ID" value="AJZ76375.1"/>
    <property type="molecule type" value="Genomic_DNA"/>
</dbReference>
<evidence type="ECO:0000313" key="2">
    <source>
        <dbReference type="Proteomes" id="UP000266745"/>
    </source>
</evidence>
<dbReference type="KEGG" id="tah:SU86_008430"/>
<dbReference type="RefSeq" id="WP_048187094.1">
    <property type="nucleotide sequence ID" value="NZ_CP011097.1"/>
</dbReference>
<organism evidence="1 2">
    <name type="scientific">Candidatus Nitrosotenuis cloacae</name>
    <dbReference type="NCBI Taxonomy" id="1603555"/>
    <lineage>
        <taxon>Archaea</taxon>
        <taxon>Nitrososphaerota</taxon>
        <taxon>Candidatus Nitrosotenuis</taxon>
    </lineage>
</organism>
<dbReference type="Proteomes" id="UP000266745">
    <property type="component" value="Chromosome"/>
</dbReference>
<accession>A0A3G1B460</accession>
<dbReference type="GeneID" id="24874586"/>
<evidence type="ECO:0000313" key="1">
    <source>
        <dbReference type="EMBL" id="AJZ76375.1"/>
    </source>
</evidence>
<sequence length="211" mass="23423">MVNKGFPTFGMSQAGSYIAALKNYNLPDFILKKIAKECGSSLLERGRLDDRLQSMNDTSLTTLHRIFIDCESDSDGKFADYRFYAYVASMYHKCDILINESIPGASGKNHKVPVAVKNNGMYIAVAFNKSTGTPVQKREAIKFYGIVEDVKKGDHGTMLTDAIFGTSVGFKGDSLVELEKLSKSRKADAENRLEIKTANFENRIYSVTKCS</sequence>
<protein>
    <submittedName>
        <fullName evidence="1">Uncharacterized protein</fullName>
    </submittedName>
</protein>
<name>A0A3G1B460_9ARCH</name>
<keyword evidence="2" id="KW-1185">Reference proteome</keyword>
<reference evidence="1 2" key="1">
    <citation type="journal article" date="2016" name="Sci. Rep.">
        <title>A novel ammonia-oxidizing archaeon from wastewater treatment plant: Its enrichment, physiological and genomic characteristics.</title>
        <authorList>
            <person name="Li Y."/>
            <person name="Ding K."/>
            <person name="Wen X."/>
            <person name="Zhang B."/>
            <person name="Shen B."/>
            <person name="Yang Y."/>
        </authorList>
    </citation>
    <scope>NUCLEOTIDE SEQUENCE [LARGE SCALE GENOMIC DNA]</scope>
    <source>
        <strain evidence="1 2">SAT1</strain>
    </source>
</reference>
<proteinExistence type="predicted"/>
<dbReference type="AlphaFoldDB" id="A0A3G1B460"/>
<gene>
    <name evidence="1" type="ORF">SU86_008430</name>
</gene>